<proteinExistence type="predicted"/>
<gene>
    <name evidence="2" type="ORF">LCGC14_1605560</name>
</gene>
<evidence type="ECO:0000256" key="1">
    <source>
        <dbReference type="SAM" id="MobiDB-lite"/>
    </source>
</evidence>
<protein>
    <submittedName>
        <fullName evidence="2">Uncharacterized protein</fullName>
    </submittedName>
</protein>
<dbReference type="AlphaFoldDB" id="A0A0F9IWH4"/>
<reference evidence="2" key="1">
    <citation type="journal article" date="2015" name="Nature">
        <title>Complex archaea that bridge the gap between prokaryotes and eukaryotes.</title>
        <authorList>
            <person name="Spang A."/>
            <person name="Saw J.H."/>
            <person name="Jorgensen S.L."/>
            <person name="Zaremba-Niedzwiedzka K."/>
            <person name="Martijn J."/>
            <person name="Lind A.E."/>
            <person name="van Eijk R."/>
            <person name="Schleper C."/>
            <person name="Guy L."/>
            <person name="Ettema T.J."/>
        </authorList>
    </citation>
    <scope>NUCLEOTIDE SEQUENCE</scope>
</reference>
<evidence type="ECO:0000313" key="2">
    <source>
        <dbReference type="EMBL" id="KKM24394.1"/>
    </source>
</evidence>
<feature type="compositionally biased region" description="Basic residues" evidence="1">
    <location>
        <begin position="283"/>
        <end position="304"/>
    </location>
</feature>
<sequence length="304" mass="34378">MNKAEKIISTLDADGKDLRLKVIKPTNKIAQQANMLYNAKISELIRSNGAGSARLLLRSEVETYLAINGIWTERDVAKVEELSLAVRAHELLLMRGGISLEKGRKLAIKMGEMRTEILTLAAKRNQLDSATIETVAEDYKFNVLVSECTFHADTDVRYFSSHDDYIERGDEVAAIAAAEQLSHMLYGYNPNFGMELFENQWLQEAGYMNDDGRYINRGGQLIDRQGKLVDEVGRYINDKGDFTDQEGRAVDMTGDFLVKDALPFTDENGGEVFVMQEKPEKEKKKKKKKKVTKKRSKKRVVTKA</sequence>
<accession>A0A0F9IWH4</accession>
<name>A0A0F9IWH4_9ZZZZ</name>
<organism evidence="2">
    <name type="scientific">marine sediment metagenome</name>
    <dbReference type="NCBI Taxonomy" id="412755"/>
    <lineage>
        <taxon>unclassified sequences</taxon>
        <taxon>metagenomes</taxon>
        <taxon>ecological metagenomes</taxon>
    </lineage>
</organism>
<feature type="region of interest" description="Disordered" evidence="1">
    <location>
        <begin position="274"/>
        <end position="304"/>
    </location>
</feature>
<comment type="caution">
    <text evidence="2">The sequence shown here is derived from an EMBL/GenBank/DDBJ whole genome shotgun (WGS) entry which is preliminary data.</text>
</comment>
<dbReference type="EMBL" id="LAZR01012934">
    <property type="protein sequence ID" value="KKM24394.1"/>
    <property type="molecule type" value="Genomic_DNA"/>
</dbReference>